<evidence type="ECO:0000256" key="7">
    <source>
        <dbReference type="RuleBase" id="RU363032"/>
    </source>
</evidence>
<evidence type="ECO:0000313" key="10">
    <source>
        <dbReference type="Proteomes" id="UP001519887"/>
    </source>
</evidence>
<accession>A0ABS7BX73</accession>
<comment type="caution">
    <text evidence="9">The sequence shown here is derived from an EMBL/GenBank/DDBJ whole genome shotgun (WGS) entry which is preliminary data.</text>
</comment>
<dbReference type="SUPFAM" id="SSF161098">
    <property type="entry name" value="MetI-like"/>
    <property type="match status" value="1"/>
</dbReference>
<organism evidence="9 10">
    <name type="scientific">Paenibacillus sepulcri</name>
    <dbReference type="NCBI Taxonomy" id="359917"/>
    <lineage>
        <taxon>Bacteria</taxon>
        <taxon>Bacillati</taxon>
        <taxon>Bacillota</taxon>
        <taxon>Bacilli</taxon>
        <taxon>Bacillales</taxon>
        <taxon>Paenibacillaceae</taxon>
        <taxon>Paenibacillus</taxon>
    </lineage>
</organism>
<protein>
    <submittedName>
        <fullName evidence="9">ABC transporter permease subunit</fullName>
    </submittedName>
</protein>
<evidence type="ECO:0000256" key="2">
    <source>
        <dbReference type="ARBA" id="ARBA00022448"/>
    </source>
</evidence>
<dbReference type="InterPro" id="IPR000515">
    <property type="entry name" value="MetI-like"/>
</dbReference>
<dbReference type="PANTHER" id="PTHR30193">
    <property type="entry name" value="ABC TRANSPORTER PERMEASE PROTEIN"/>
    <property type="match status" value="1"/>
</dbReference>
<evidence type="ECO:0000256" key="4">
    <source>
        <dbReference type="ARBA" id="ARBA00022692"/>
    </source>
</evidence>
<keyword evidence="5 7" id="KW-1133">Transmembrane helix</keyword>
<evidence type="ECO:0000256" key="5">
    <source>
        <dbReference type="ARBA" id="ARBA00022989"/>
    </source>
</evidence>
<comment type="subcellular location">
    <subcellularLocation>
        <location evidence="1 7">Cell membrane</location>
        <topology evidence="1 7">Multi-pass membrane protein</topology>
    </subcellularLocation>
</comment>
<keyword evidence="4 7" id="KW-0812">Transmembrane</keyword>
<keyword evidence="3" id="KW-1003">Cell membrane</keyword>
<proteinExistence type="inferred from homology"/>
<feature type="transmembrane region" description="Helical" evidence="7">
    <location>
        <begin position="295"/>
        <end position="320"/>
    </location>
</feature>
<keyword evidence="6 7" id="KW-0472">Membrane</keyword>
<feature type="transmembrane region" description="Helical" evidence="7">
    <location>
        <begin position="102"/>
        <end position="126"/>
    </location>
</feature>
<evidence type="ECO:0000256" key="6">
    <source>
        <dbReference type="ARBA" id="ARBA00023136"/>
    </source>
</evidence>
<feature type="transmembrane region" description="Helical" evidence="7">
    <location>
        <begin position="36"/>
        <end position="65"/>
    </location>
</feature>
<dbReference type="CDD" id="cd06261">
    <property type="entry name" value="TM_PBP2"/>
    <property type="match status" value="1"/>
</dbReference>
<evidence type="ECO:0000313" key="9">
    <source>
        <dbReference type="EMBL" id="MBW7453185.1"/>
    </source>
</evidence>
<gene>
    <name evidence="9" type="ORF">K0U00_03940</name>
</gene>
<feature type="transmembrane region" description="Helical" evidence="7">
    <location>
        <begin position="138"/>
        <end position="158"/>
    </location>
</feature>
<feature type="transmembrane region" description="Helical" evidence="7">
    <location>
        <begin position="189"/>
        <end position="214"/>
    </location>
</feature>
<dbReference type="EMBL" id="JAHZIK010000049">
    <property type="protein sequence ID" value="MBW7453185.1"/>
    <property type="molecule type" value="Genomic_DNA"/>
</dbReference>
<dbReference type="Proteomes" id="UP001519887">
    <property type="component" value="Unassembled WGS sequence"/>
</dbReference>
<dbReference type="InterPro" id="IPR035906">
    <property type="entry name" value="MetI-like_sf"/>
</dbReference>
<keyword evidence="10" id="KW-1185">Reference proteome</keyword>
<evidence type="ECO:0000256" key="3">
    <source>
        <dbReference type="ARBA" id="ARBA00022475"/>
    </source>
</evidence>
<dbReference type="PROSITE" id="PS50928">
    <property type="entry name" value="ABC_TM1"/>
    <property type="match status" value="1"/>
</dbReference>
<dbReference type="Gene3D" id="1.10.3720.10">
    <property type="entry name" value="MetI-like"/>
    <property type="match status" value="1"/>
</dbReference>
<evidence type="ECO:0000256" key="1">
    <source>
        <dbReference type="ARBA" id="ARBA00004651"/>
    </source>
</evidence>
<keyword evidence="2 7" id="KW-0813">Transport</keyword>
<comment type="similarity">
    <text evidence="7">Belongs to the binding-protein-dependent transport system permease family.</text>
</comment>
<feature type="domain" description="ABC transmembrane type-1" evidence="8">
    <location>
        <begin position="98"/>
        <end position="316"/>
    </location>
</feature>
<dbReference type="PANTHER" id="PTHR30193:SF44">
    <property type="entry name" value="LACTOSE TRANSPORT SYSTEM PERMEASE PROTEIN LACF"/>
    <property type="match status" value="1"/>
</dbReference>
<evidence type="ECO:0000259" key="8">
    <source>
        <dbReference type="PROSITE" id="PS50928"/>
    </source>
</evidence>
<dbReference type="InterPro" id="IPR051393">
    <property type="entry name" value="ABC_transporter_permease"/>
</dbReference>
<dbReference type="Pfam" id="PF00528">
    <property type="entry name" value="BPD_transp_1"/>
    <property type="match status" value="1"/>
</dbReference>
<reference evidence="9 10" key="1">
    <citation type="submission" date="2021-07" db="EMBL/GenBank/DDBJ databases">
        <title>Paenibacillus radiodurans sp. nov., isolated from the southeastern edge of Tengger Desert.</title>
        <authorList>
            <person name="Zhang G."/>
        </authorList>
    </citation>
    <scope>NUCLEOTIDE SEQUENCE [LARGE SCALE GENOMIC DNA]</scope>
    <source>
        <strain evidence="9 10">CCM 7311</strain>
    </source>
</reference>
<sequence>MKTVEGAATPEVIDNAYSSGRVTVRKFTLFRTIRKFWMFYLMMLPAIVLLVLNNYIPMFGIIIAFKTVNYTDGILNSPWSGLTNFQYLFKTSDAWIITRNTLLYNSLFIVLNLIFPVAFAIMLNEMKNRFFSKVHQTIMFLPYFLSYIIIAYLVFGFMSDEHGYLNGTLLPALGLDPIRWYFTKEVWPFILPLVNLWKGIGYYTVIYMAAIIGIDDEYYEAATIDGAGKWQQMTGITIPLIMPILTIMTLLQVGRIFNADFGLFFQVTRDSGVLFPVTNVIDTYVYRTFLTVGDIGLSSAAGLLQSVVGFVLVFLANWIVRRFNSDNALF</sequence>
<name>A0ABS7BX73_9BACL</name>
<feature type="transmembrane region" description="Helical" evidence="7">
    <location>
        <begin position="235"/>
        <end position="257"/>
    </location>
</feature>